<dbReference type="OrthoDB" id="2157530at2759"/>
<dbReference type="HOGENOM" id="CLU_1214914_0_0_1"/>
<dbReference type="Proteomes" id="UP000007115">
    <property type="component" value="Unassembled WGS sequence"/>
</dbReference>
<protein>
    <submittedName>
        <fullName evidence="1">Uncharacterized protein</fullName>
    </submittedName>
</protein>
<name>G9MEX0_HYPVG</name>
<dbReference type="AlphaFoldDB" id="G9MEX0"/>
<evidence type="ECO:0000313" key="2">
    <source>
        <dbReference type="Proteomes" id="UP000007115"/>
    </source>
</evidence>
<proteinExistence type="predicted"/>
<gene>
    <name evidence="1" type="ORF">TRIVIDRAFT_62734</name>
</gene>
<dbReference type="InterPro" id="IPR052895">
    <property type="entry name" value="HetReg/Transcr_Mod"/>
</dbReference>
<keyword evidence="2" id="KW-1185">Reference proteome</keyword>
<dbReference type="PANTHER" id="PTHR24148">
    <property type="entry name" value="ANKYRIN REPEAT DOMAIN-CONTAINING PROTEIN 39 HOMOLOG-RELATED"/>
    <property type="match status" value="1"/>
</dbReference>
<reference evidence="1 2" key="1">
    <citation type="journal article" date="2011" name="Genome Biol.">
        <title>Comparative genome sequence analysis underscores mycoparasitism as the ancestral life style of Trichoderma.</title>
        <authorList>
            <person name="Kubicek C.P."/>
            <person name="Herrera-Estrella A."/>
            <person name="Seidl-Seiboth V."/>
            <person name="Martinez D.A."/>
            <person name="Druzhinina I.S."/>
            <person name="Thon M."/>
            <person name="Zeilinger S."/>
            <person name="Casas-Flores S."/>
            <person name="Horwitz B.A."/>
            <person name="Mukherjee P.K."/>
            <person name="Mukherjee M."/>
            <person name="Kredics L."/>
            <person name="Alcaraz L.D."/>
            <person name="Aerts A."/>
            <person name="Antal Z."/>
            <person name="Atanasova L."/>
            <person name="Cervantes-Badillo M.G."/>
            <person name="Challacombe J."/>
            <person name="Chertkov O."/>
            <person name="McCluskey K."/>
            <person name="Coulpier F."/>
            <person name="Deshpande N."/>
            <person name="von Doehren H."/>
            <person name="Ebbole D.J."/>
            <person name="Esquivel-Naranjo E.U."/>
            <person name="Fekete E."/>
            <person name="Flipphi M."/>
            <person name="Glaser F."/>
            <person name="Gomez-Rodriguez E.Y."/>
            <person name="Gruber S."/>
            <person name="Han C."/>
            <person name="Henrissat B."/>
            <person name="Hermosa R."/>
            <person name="Hernandez-Onate M."/>
            <person name="Karaffa L."/>
            <person name="Kosti I."/>
            <person name="Le Crom S."/>
            <person name="Lindquist E."/>
            <person name="Lucas S."/>
            <person name="Luebeck M."/>
            <person name="Luebeck P.S."/>
            <person name="Margeot A."/>
            <person name="Metz B."/>
            <person name="Misra M."/>
            <person name="Nevalainen H."/>
            <person name="Omann M."/>
            <person name="Packer N."/>
            <person name="Perrone G."/>
            <person name="Uresti-Rivera E.E."/>
            <person name="Salamov A."/>
            <person name="Schmoll M."/>
            <person name="Seiboth B."/>
            <person name="Shapiro H."/>
            <person name="Sukno S."/>
            <person name="Tamayo-Ramos J.A."/>
            <person name="Tisch D."/>
            <person name="Wiest A."/>
            <person name="Wilkinson H.H."/>
            <person name="Zhang M."/>
            <person name="Coutinho P.M."/>
            <person name="Kenerley C.M."/>
            <person name="Monte E."/>
            <person name="Baker S.E."/>
            <person name="Grigoriev I.V."/>
        </authorList>
    </citation>
    <scope>NUCLEOTIDE SEQUENCE [LARGE SCALE GENOMIC DNA]</scope>
    <source>
        <strain evidence="2">Gv29-8 / FGSC 10586</strain>
    </source>
</reference>
<evidence type="ECO:0000313" key="1">
    <source>
        <dbReference type="EMBL" id="EHK26938.1"/>
    </source>
</evidence>
<dbReference type="RefSeq" id="XP_013961156.1">
    <property type="nucleotide sequence ID" value="XM_014105681.1"/>
</dbReference>
<sequence>MSFKNAKNTLGVNEDKGASISSPSKEARSGASVYQTLAPRCIRLLKLLPGSGPDPIKIQLQPVSLENPGPYRALSYVWGDAKVGRRTIHLSDTTLSVTANLFNALCRHRLKLRSILGPLIADMREKYRQGGKAYPLPQRLLKHIPMEVIGEAFKQENDPVWSSTEVGVAKQFIVTENGFFGTGLPGVEVGDVVAILASSGNPWYLRKQGEHYIVIGKGWIHGLMCKDD</sequence>
<dbReference type="VEuPathDB" id="FungiDB:TRIVIDRAFT_62734"/>
<dbReference type="InParanoid" id="G9MEX0"/>
<accession>G9MEX0</accession>
<dbReference type="PANTHER" id="PTHR24148:SF73">
    <property type="entry name" value="HET DOMAIN PROTEIN (AFU_ORTHOLOGUE AFUA_8G01020)"/>
    <property type="match status" value="1"/>
</dbReference>
<dbReference type="EMBL" id="ABDF02000001">
    <property type="protein sequence ID" value="EHK26938.1"/>
    <property type="molecule type" value="Genomic_DNA"/>
</dbReference>
<organism evidence="1 2">
    <name type="scientific">Hypocrea virens (strain Gv29-8 / FGSC 10586)</name>
    <name type="common">Gliocladium virens</name>
    <name type="synonym">Trichoderma virens</name>
    <dbReference type="NCBI Taxonomy" id="413071"/>
    <lineage>
        <taxon>Eukaryota</taxon>
        <taxon>Fungi</taxon>
        <taxon>Dikarya</taxon>
        <taxon>Ascomycota</taxon>
        <taxon>Pezizomycotina</taxon>
        <taxon>Sordariomycetes</taxon>
        <taxon>Hypocreomycetidae</taxon>
        <taxon>Hypocreales</taxon>
        <taxon>Hypocreaceae</taxon>
        <taxon>Trichoderma</taxon>
    </lineage>
</organism>
<comment type="caution">
    <text evidence="1">The sequence shown here is derived from an EMBL/GenBank/DDBJ whole genome shotgun (WGS) entry which is preliminary data.</text>
</comment>
<dbReference type="GeneID" id="25796403"/>